<feature type="transmembrane region" description="Helical" evidence="6">
    <location>
        <begin position="107"/>
        <end position="134"/>
    </location>
</feature>
<gene>
    <name evidence="8" type="ORF">CLV43_110144</name>
</gene>
<feature type="domain" description="ABC-2 type transporter transmembrane" evidence="7">
    <location>
        <begin position="32"/>
        <end position="219"/>
    </location>
</feature>
<dbReference type="Proteomes" id="UP000239494">
    <property type="component" value="Unassembled WGS sequence"/>
</dbReference>
<dbReference type="AlphaFoldDB" id="A0A2T0SVD9"/>
<feature type="transmembrane region" description="Helical" evidence="6">
    <location>
        <begin position="67"/>
        <end position="86"/>
    </location>
</feature>
<dbReference type="PANTHER" id="PTHR43229:SF2">
    <property type="entry name" value="NODULATION PROTEIN J"/>
    <property type="match status" value="1"/>
</dbReference>
<dbReference type="EMBL" id="PVTF01000010">
    <property type="protein sequence ID" value="PRY37333.1"/>
    <property type="molecule type" value="Genomic_DNA"/>
</dbReference>
<evidence type="ECO:0000256" key="1">
    <source>
        <dbReference type="ARBA" id="ARBA00004141"/>
    </source>
</evidence>
<keyword evidence="4 6" id="KW-0472">Membrane</keyword>
<keyword evidence="9" id="KW-1185">Reference proteome</keyword>
<comment type="subcellular location">
    <subcellularLocation>
        <location evidence="1">Membrane</location>
        <topology evidence="1">Multi-pass membrane protein</topology>
    </subcellularLocation>
</comment>
<feature type="transmembrane region" description="Helical" evidence="6">
    <location>
        <begin position="179"/>
        <end position="204"/>
    </location>
</feature>
<organism evidence="8 9">
    <name type="scientific">Umezawaea tangerina</name>
    <dbReference type="NCBI Taxonomy" id="84725"/>
    <lineage>
        <taxon>Bacteria</taxon>
        <taxon>Bacillati</taxon>
        <taxon>Actinomycetota</taxon>
        <taxon>Actinomycetes</taxon>
        <taxon>Pseudonocardiales</taxon>
        <taxon>Pseudonocardiaceae</taxon>
        <taxon>Umezawaea</taxon>
    </lineage>
</organism>
<evidence type="ECO:0000256" key="2">
    <source>
        <dbReference type="ARBA" id="ARBA00022692"/>
    </source>
</evidence>
<sequence length="257" mass="26736">MSASGVVGRPVGRERGPVGLGRVFVVELVDDLRGIVREPTALFFSIVMPVGFFVLFVSMFGRQNSGMLATFGTFGVLAVTLMNPGMGVAKDRERGWLRAKQVSAVPVWVTLAAKVAASFPYAVGVLVAMAAAAAATGSLSATPWQMARLVVVLLLGAFPFALLGLAVGFRASTNAAAAILNALLMPSAIFSGLWMPLAFLPAFFSHVAPFLPPYHLAQLALAQLQPGDGVLGHALVLVAMTVVSAGLAGLSYRSARP</sequence>
<evidence type="ECO:0000256" key="4">
    <source>
        <dbReference type="ARBA" id="ARBA00023136"/>
    </source>
</evidence>
<proteinExistence type="predicted"/>
<dbReference type="GO" id="GO:0043190">
    <property type="term" value="C:ATP-binding cassette (ABC) transporter complex"/>
    <property type="evidence" value="ECO:0007669"/>
    <property type="project" value="InterPro"/>
</dbReference>
<evidence type="ECO:0000256" key="5">
    <source>
        <dbReference type="ARBA" id="ARBA00023251"/>
    </source>
</evidence>
<keyword evidence="2 6" id="KW-0812">Transmembrane</keyword>
<evidence type="ECO:0000313" key="8">
    <source>
        <dbReference type="EMBL" id="PRY37333.1"/>
    </source>
</evidence>
<dbReference type="PANTHER" id="PTHR43229">
    <property type="entry name" value="NODULATION PROTEIN J"/>
    <property type="match status" value="1"/>
</dbReference>
<comment type="caution">
    <text evidence="8">The sequence shown here is derived from an EMBL/GenBank/DDBJ whole genome shotgun (WGS) entry which is preliminary data.</text>
</comment>
<keyword evidence="3 6" id="KW-1133">Transmembrane helix</keyword>
<dbReference type="InterPro" id="IPR000412">
    <property type="entry name" value="ABC_2_transport"/>
</dbReference>
<dbReference type="InterPro" id="IPR013525">
    <property type="entry name" value="ABC2_TM"/>
</dbReference>
<dbReference type="RefSeq" id="WP_342749822.1">
    <property type="nucleotide sequence ID" value="NZ_PVTF01000010.1"/>
</dbReference>
<evidence type="ECO:0000259" key="7">
    <source>
        <dbReference type="Pfam" id="PF01061"/>
    </source>
</evidence>
<feature type="transmembrane region" description="Helical" evidence="6">
    <location>
        <begin position="230"/>
        <end position="252"/>
    </location>
</feature>
<accession>A0A2T0SVD9</accession>
<feature type="transmembrane region" description="Helical" evidence="6">
    <location>
        <begin position="146"/>
        <end position="167"/>
    </location>
</feature>
<feature type="transmembrane region" description="Helical" evidence="6">
    <location>
        <begin position="41"/>
        <end position="61"/>
    </location>
</feature>
<evidence type="ECO:0000256" key="3">
    <source>
        <dbReference type="ARBA" id="ARBA00022989"/>
    </source>
</evidence>
<name>A0A2T0SVD9_9PSEU</name>
<dbReference type="InterPro" id="IPR051784">
    <property type="entry name" value="Nod_factor_ABC_transporter"/>
</dbReference>
<evidence type="ECO:0000256" key="6">
    <source>
        <dbReference type="SAM" id="Phobius"/>
    </source>
</evidence>
<reference evidence="8 9" key="1">
    <citation type="submission" date="2018-03" db="EMBL/GenBank/DDBJ databases">
        <title>Genomic Encyclopedia of Archaeal and Bacterial Type Strains, Phase II (KMG-II): from individual species to whole genera.</title>
        <authorList>
            <person name="Goeker M."/>
        </authorList>
    </citation>
    <scope>NUCLEOTIDE SEQUENCE [LARGE SCALE GENOMIC DNA]</scope>
    <source>
        <strain evidence="8 9">DSM 44720</strain>
    </source>
</reference>
<dbReference type="PIRSF" id="PIRSF006648">
    <property type="entry name" value="DrrB"/>
    <property type="match status" value="1"/>
</dbReference>
<dbReference type="GO" id="GO:0046677">
    <property type="term" value="P:response to antibiotic"/>
    <property type="evidence" value="ECO:0007669"/>
    <property type="project" value="UniProtKB-KW"/>
</dbReference>
<protein>
    <submittedName>
        <fullName evidence="8">ABC-2 type transport system permease protein</fullName>
    </submittedName>
</protein>
<dbReference type="GO" id="GO:0140359">
    <property type="term" value="F:ABC-type transporter activity"/>
    <property type="evidence" value="ECO:0007669"/>
    <property type="project" value="InterPro"/>
</dbReference>
<evidence type="ECO:0000313" key="9">
    <source>
        <dbReference type="Proteomes" id="UP000239494"/>
    </source>
</evidence>
<dbReference type="Pfam" id="PF01061">
    <property type="entry name" value="ABC2_membrane"/>
    <property type="match status" value="1"/>
</dbReference>
<keyword evidence="5" id="KW-0046">Antibiotic resistance</keyword>